<evidence type="ECO:0000313" key="10">
    <source>
        <dbReference type="EMBL" id="DAD27767.1"/>
    </source>
</evidence>
<sequence length="191" mass="21890">MRFPQSSLRNGETPPRTSNLPFHSTVSVQKLRRFNILILVFRLASFSFSLASAVFMITNSHGSDSPNWHDFDAFRFVLAANAIVAFYSLAEMGASIWEILKGTTLLPEIVQVWFDFGHDQVGGGVLCCVGHFILIFFFSISFFNYFLGLPFPFFFAFCFPVCRWVRVMGTWVLGYLDWTHFFGLFFVANKK</sequence>
<evidence type="ECO:0000256" key="7">
    <source>
        <dbReference type="ARBA" id="ARBA00023136"/>
    </source>
</evidence>
<gene>
    <name evidence="10" type="ORF">HUJ06_029235</name>
</gene>
<dbReference type="PANTHER" id="PTHR33573">
    <property type="entry name" value="CASP-LIKE PROTEIN 4A4"/>
    <property type="match status" value="1"/>
</dbReference>
<evidence type="ECO:0000313" key="11">
    <source>
        <dbReference type="Proteomes" id="UP000607653"/>
    </source>
</evidence>
<dbReference type="Pfam" id="PF04535">
    <property type="entry name" value="CASP_dom"/>
    <property type="match status" value="1"/>
</dbReference>
<dbReference type="EMBL" id="DUZY01000002">
    <property type="protein sequence ID" value="DAD27767.1"/>
    <property type="molecule type" value="Genomic_DNA"/>
</dbReference>
<evidence type="ECO:0000256" key="5">
    <source>
        <dbReference type="ARBA" id="ARBA00022692"/>
    </source>
</evidence>
<name>A0A822Y5N1_NELNU</name>
<feature type="transmembrane region" description="Helical" evidence="8">
    <location>
        <begin position="121"/>
        <end position="147"/>
    </location>
</feature>
<keyword evidence="6 8" id="KW-1133">Transmembrane helix</keyword>
<accession>A0A822Y5N1</accession>
<evidence type="ECO:0000256" key="3">
    <source>
        <dbReference type="ARBA" id="ARBA00011489"/>
    </source>
</evidence>
<reference evidence="10 11" key="1">
    <citation type="journal article" date="2020" name="Mol. Biol. Evol.">
        <title>Distinct Expression and Methylation Patterns for Genes with Different Fates following a Single Whole-Genome Duplication in Flowering Plants.</title>
        <authorList>
            <person name="Shi T."/>
            <person name="Rahmani R.S."/>
            <person name="Gugger P.F."/>
            <person name="Wang M."/>
            <person name="Li H."/>
            <person name="Zhang Y."/>
            <person name="Li Z."/>
            <person name="Wang Q."/>
            <person name="Van de Peer Y."/>
            <person name="Marchal K."/>
            <person name="Chen J."/>
        </authorList>
    </citation>
    <scope>NUCLEOTIDE SEQUENCE [LARGE SCALE GENOMIC DNA]</scope>
    <source>
        <tissue evidence="10">Leaf</tissue>
    </source>
</reference>
<keyword evidence="4 8" id="KW-1003">Cell membrane</keyword>
<proteinExistence type="inferred from homology"/>
<feature type="transmembrane region" description="Helical" evidence="8">
    <location>
        <begin position="36"/>
        <end position="57"/>
    </location>
</feature>
<comment type="caution">
    <text evidence="10">The sequence shown here is derived from an EMBL/GenBank/DDBJ whole genome shotgun (WGS) entry which is preliminary data.</text>
</comment>
<dbReference type="PANTHER" id="PTHR33573:SF56">
    <property type="entry name" value="CASP-LIKE PROTEIN 4C1"/>
    <property type="match status" value="1"/>
</dbReference>
<dbReference type="InterPro" id="IPR006702">
    <property type="entry name" value="CASP_dom"/>
</dbReference>
<comment type="similarity">
    <text evidence="2 8">Belongs to the Casparian strip membrane proteins (CASP) family.</text>
</comment>
<evidence type="ECO:0000259" key="9">
    <source>
        <dbReference type="Pfam" id="PF04535"/>
    </source>
</evidence>
<organism evidence="10 11">
    <name type="scientific">Nelumbo nucifera</name>
    <name type="common">Sacred lotus</name>
    <dbReference type="NCBI Taxonomy" id="4432"/>
    <lineage>
        <taxon>Eukaryota</taxon>
        <taxon>Viridiplantae</taxon>
        <taxon>Streptophyta</taxon>
        <taxon>Embryophyta</taxon>
        <taxon>Tracheophyta</taxon>
        <taxon>Spermatophyta</taxon>
        <taxon>Magnoliopsida</taxon>
        <taxon>Proteales</taxon>
        <taxon>Nelumbonaceae</taxon>
        <taxon>Nelumbo</taxon>
    </lineage>
</organism>
<dbReference type="Proteomes" id="UP000607653">
    <property type="component" value="Unassembled WGS sequence"/>
</dbReference>
<evidence type="ECO:0000256" key="2">
    <source>
        <dbReference type="ARBA" id="ARBA00007651"/>
    </source>
</evidence>
<evidence type="ECO:0000256" key="8">
    <source>
        <dbReference type="RuleBase" id="RU361233"/>
    </source>
</evidence>
<feature type="transmembrane region" description="Helical" evidence="8">
    <location>
        <begin position="77"/>
        <end position="100"/>
    </location>
</feature>
<evidence type="ECO:0000256" key="1">
    <source>
        <dbReference type="ARBA" id="ARBA00004651"/>
    </source>
</evidence>
<dbReference type="AlphaFoldDB" id="A0A822Y5N1"/>
<keyword evidence="7 8" id="KW-0472">Membrane</keyword>
<evidence type="ECO:0000256" key="6">
    <source>
        <dbReference type="ARBA" id="ARBA00022989"/>
    </source>
</evidence>
<feature type="transmembrane region" description="Helical" evidence="8">
    <location>
        <begin position="167"/>
        <end position="188"/>
    </location>
</feature>
<keyword evidence="11" id="KW-1185">Reference proteome</keyword>
<dbReference type="GO" id="GO:0005886">
    <property type="term" value="C:plasma membrane"/>
    <property type="evidence" value="ECO:0007669"/>
    <property type="project" value="UniProtKB-SubCell"/>
</dbReference>
<evidence type="ECO:0000256" key="4">
    <source>
        <dbReference type="ARBA" id="ARBA00022475"/>
    </source>
</evidence>
<protein>
    <recommendedName>
        <fullName evidence="8">CASP-like protein</fullName>
    </recommendedName>
</protein>
<keyword evidence="5 8" id="KW-0812">Transmembrane</keyword>
<comment type="subcellular location">
    <subcellularLocation>
        <location evidence="1 8">Cell membrane</location>
        <topology evidence="1 8">Multi-pass membrane protein</topology>
    </subcellularLocation>
</comment>
<feature type="domain" description="Casparian strip membrane protein" evidence="9">
    <location>
        <begin position="33"/>
        <end position="123"/>
    </location>
</feature>
<comment type="subunit">
    <text evidence="3 8">Homodimer and heterodimers.</text>
</comment>